<name>A0A1V1P2I5_9BACT</name>
<dbReference type="InterPro" id="IPR011527">
    <property type="entry name" value="ABC1_TM_dom"/>
</dbReference>
<evidence type="ECO:0000256" key="1">
    <source>
        <dbReference type="ARBA" id="ARBA00004651"/>
    </source>
</evidence>
<gene>
    <name evidence="7" type="ORF">OMM_04204</name>
</gene>
<evidence type="ECO:0000256" key="3">
    <source>
        <dbReference type="ARBA" id="ARBA00022989"/>
    </source>
</evidence>
<dbReference type="GO" id="GO:0005524">
    <property type="term" value="F:ATP binding"/>
    <property type="evidence" value="ECO:0007669"/>
    <property type="project" value="InterPro"/>
</dbReference>
<evidence type="ECO:0000256" key="2">
    <source>
        <dbReference type="ARBA" id="ARBA00022692"/>
    </source>
</evidence>
<feature type="transmembrane region" description="Helical" evidence="5">
    <location>
        <begin position="117"/>
        <end position="135"/>
    </location>
</feature>
<dbReference type="SUPFAM" id="SSF90123">
    <property type="entry name" value="ABC transporter transmembrane region"/>
    <property type="match status" value="1"/>
</dbReference>
<feature type="transmembrane region" description="Helical" evidence="5">
    <location>
        <begin position="42"/>
        <end position="60"/>
    </location>
</feature>
<feature type="transmembrane region" description="Helical" evidence="5">
    <location>
        <begin position="141"/>
        <end position="162"/>
    </location>
</feature>
<keyword evidence="3 5" id="KW-1133">Transmembrane helix</keyword>
<evidence type="ECO:0000259" key="6">
    <source>
        <dbReference type="PROSITE" id="PS50929"/>
    </source>
</evidence>
<evidence type="ECO:0000256" key="5">
    <source>
        <dbReference type="SAM" id="Phobius"/>
    </source>
</evidence>
<reference evidence="8" key="1">
    <citation type="submission" date="2012-11" db="EMBL/GenBank/DDBJ databases">
        <authorList>
            <person name="Lucero-Rivera Y.E."/>
            <person name="Tovar-Ramirez D."/>
        </authorList>
    </citation>
    <scope>NUCLEOTIDE SEQUENCE [LARGE SCALE GENOMIC DNA]</scope>
    <source>
        <strain evidence="8">Araruama</strain>
    </source>
</reference>
<evidence type="ECO:0000313" key="7">
    <source>
        <dbReference type="EMBL" id="ETR69030.1"/>
    </source>
</evidence>
<sequence length="209" mass="24449">MFFRINLKTINIIVSICASGIASSCIIMIINQSIDNLVPKTFNYLNMTLFLTAFLGFYSFKLFALKKSREYIEETIEKIRLLVGNKLRHADYQYVEHYDQSDIYIKMTTDARKISKLAELGIHFVHSLIVVFISIIYIGTIYPVCLFIILWLVIIAFSIRYFQTKGLRAQMHHITNKETELYSLFDHVVRGVKEIKINQEKMMIFIIIT</sequence>
<proteinExistence type="predicted"/>
<dbReference type="Gene3D" id="1.20.1560.10">
    <property type="entry name" value="ABC transporter type 1, transmembrane domain"/>
    <property type="match status" value="1"/>
</dbReference>
<dbReference type="InterPro" id="IPR036640">
    <property type="entry name" value="ABC1_TM_sf"/>
</dbReference>
<keyword evidence="4 5" id="KW-0472">Membrane</keyword>
<dbReference type="EMBL" id="ATBP01000759">
    <property type="protein sequence ID" value="ETR69030.1"/>
    <property type="molecule type" value="Genomic_DNA"/>
</dbReference>
<dbReference type="AlphaFoldDB" id="A0A1V1P2I5"/>
<evidence type="ECO:0000256" key="4">
    <source>
        <dbReference type="ARBA" id="ARBA00023136"/>
    </source>
</evidence>
<feature type="domain" description="ABC transmembrane type-1" evidence="6">
    <location>
        <begin position="12"/>
        <end position="196"/>
    </location>
</feature>
<accession>A0A1V1P2I5</accession>
<dbReference type="PROSITE" id="PS51257">
    <property type="entry name" value="PROKAR_LIPOPROTEIN"/>
    <property type="match status" value="1"/>
</dbReference>
<comment type="subcellular location">
    <subcellularLocation>
        <location evidence="1">Cell membrane</location>
        <topology evidence="1">Multi-pass membrane protein</topology>
    </subcellularLocation>
</comment>
<dbReference type="Pfam" id="PF00664">
    <property type="entry name" value="ABC_membrane"/>
    <property type="match status" value="1"/>
</dbReference>
<dbReference type="Proteomes" id="UP000189670">
    <property type="component" value="Unassembled WGS sequence"/>
</dbReference>
<feature type="transmembrane region" description="Helical" evidence="5">
    <location>
        <begin position="12"/>
        <end position="30"/>
    </location>
</feature>
<keyword evidence="2 5" id="KW-0812">Transmembrane</keyword>
<protein>
    <recommendedName>
        <fullName evidence="6">ABC transmembrane type-1 domain-containing protein</fullName>
    </recommendedName>
</protein>
<dbReference type="GO" id="GO:0140359">
    <property type="term" value="F:ABC-type transporter activity"/>
    <property type="evidence" value="ECO:0007669"/>
    <property type="project" value="InterPro"/>
</dbReference>
<comment type="caution">
    <text evidence="7">The sequence shown here is derived from an EMBL/GenBank/DDBJ whole genome shotgun (WGS) entry which is preliminary data.</text>
</comment>
<dbReference type="PROSITE" id="PS50929">
    <property type="entry name" value="ABC_TM1F"/>
    <property type="match status" value="1"/>
</dbReference>
<dbReference type="GO" id="GO:0005886">
    <property type="term" value="C:plasma membrane"/>
    <property type="evidence" value="ECO:0007669"/>
    <property type="project" value="UniProtKB-SubCell"/>
</dbReference>
<organism evidence="7 8">
    <name type="scientific">Candidatus Magnetoglobus multicellularis str. Araruama</name>
    <dbReference type="NCBI Taxonomy" id="890399"/>
    <lineage>
        <taxon>Bacteria</taxon>
        <taxon>Pseudomonadati</taxon>
        <taxon>Thermodesulfobacteriota</taxon>
        <taxon>Desulfobacteria</taxon>
        <taxon>Desulfobacterales</taxon>
        <taxon>Desulfobacteraceae</taxon>
        <taxon>Candidatus Magnetoglobus</taxon>
    </lineage>
</organism>
<evidence type="ECO:0000313" key="8">
    <source>
        <dbReference type="Proteomes" id="UP000189670"/>
    </source>
</evidence>